<evidence type="ECO:0000256" key="3">
    <source>
        <dbReference type="ARBA" id="ARBA00022448"/>
    </source>
</evidence>
<dbReference type="InterPro" id="IPR001734">
    <property type="entry name" value="Na/solute_symporter"/>
</dbReference>
<keyword evidence="4 9" id="KW-0812">Transmembrane</keyword>
<feature type="transmembrane region" description="Helical" evidence="9">
    <location>
        <begin position="115"/>
        <end position="143"/>
    </location>
</feature>
<accession>A0ABS4H3U7</accession>
<feature type="transmembrane region" description="Helical" evidence="9">
    <location>
        <begin position="34"/>
        <end position="61"/>
    </location>
</feature>
<feature type="transmembrane region" description="Helical" evidence="9">
    <location>
        <begin position="377"/>
        <end position="398"/>
    </location>
</feature>
<evidence type="ECO:0000256" key="1">
    <source>
        <dbReference type="ARBA" id="ARBA00004141"/>
    </source>
</evidence>
<evidence type="ECO:0000256" key="5">
    <source>
        <dbReference type="ARBA" id="ARBA00022989"/>
    </source>
</evidence>
<dbReference type="PROSITE" id="PS50283">
    <property type="entry name" value="NA_SOLUT_SYMP_3"/>
    <property type="match status" value="1"/>
</dbReference>
<dbReference type="InterPro" id="IPR050277">
    <property type="entry name" value="Sodium:Solute_Symporter"/>
</dbReference>
<feature type="transmembrane region" description="Helical" evidence="9">
    <location>
        <begin position="221"/>
        <end position="240"/>
    </location>
</feature>
<feature type="transmembrane region" description="Helical" evidence="9">
    <location>
        <begin position="405"/>
        <end position="424"/>
    </location>
</feature>
<feature type="compositionally biased region" description="Basic and acidic residues" evidence="8">
    <location>
        <begin position="484"/>
        <end position="495"/>
    </location>
</feature>
<dbReference type="EMBL" id="JAGGKP010000004">
    <property type="protein sequence ID" value="MBP1937209.1"/>
    <property type="molecule type" value="Genomic_DNA"/>
</dbReference>
<dbReference type="Gene3D" id="1.20.1730.10">
    <property type="entry name" value="Sodium/glucose cotransporter"/>
    <property type="match status" value="1"/>
</dbReference>
<dbReference type="RefSeq" id="WP_209849185.1">
    <property type="nucleotide sequence ID" value="NZ_CBCRVE010000008.1"/>
</dbReference>
<feature type="region of interest" description="Disordered" evidence="8">
    <location>
        <begin position="484"/>
        <end position="504"/>
    </location>
</feature>
<evidence type="ECO:0000256" key="6">
    <source>
        <dbReference type="ARBA" id="ARBA00023136"/>
    </source>
</evidence>
<dbReference type="Proteomes" id="UP001519273">
    <property type="component" value="Unassembled WGS sequence"/>
</dbReference>
<feature type="transmembrane region" description="Helical" evidence="9">
    <location>
        <begin position="73"/>
        <end position="94"/>
    </location>
</feature>
<gene>
    <name evidence="10" type="ORF">J2Z20_002102</name>
</gene>
<comment type="caution">
    <text evidence="10">The sequence shown here is derived from an EMBL/GenBank/DDBJ whole genome shotgun (WGS) entry which is preliminary data.</text>
</comment>
<comment type="subcellular location">
    <subcellularLocation>
        <location evidence="1">Membrane</location>
        <topology evidence="1">Multi-pass membrane protein</topology>
    </subcellularLocation>
</comment>
<evidence type="ECO:0000313" key="11">
    <source>
        <dbReference type="Proteomes" id="UP001519273"/>
    </source>
</evidence>
<keyword evidence="11" id="KW-1185">Reference proteome</keyword>
<feature type="transmembrane region" description="Helical" evidence="9">
    <location>
        <begin position="444"/>
        <end position="466"/>
    </location>
</feature>
<dbReference type="PANTHER" id="PTHR48086">
    <property type="entry name" value="SODIUM/PROLINE SYMPORTER-RELATED"/>
    <property type="match status" value="1"/>
</dbReference>
<keyword evidence="5 9" id="KW-1133">Transmembrane helix</keyword>
<feature type="transmembrane region" description="Helical" evidence="9">
    <location>
        <begin position="6"/>
        <end position="22"/>
    </location>
</feature>
<sequence length="504" mass="54616">MTSIIVFLIYLVFIYYIGFKGYQKINTAEDLLVAGWSMPLYVVAGSLLAAMLAAPFFFAAIGSGYTTGGFEGTATMAGLGTCMVLGAFIWTRPLRRLKGWTIADYYGLRYASKKLGAYSGTVMAIAFGFFNAGALTVGGTYIIQAIFHLPFIPAALLFVLLTALYSIIGGLWAVAYTEVIQGLLSILGILGITVAVIYSYHDNIFHPDWWNVSTLFNKGGATFWSLYLVLAFGDIPAADLGQRVAGAKNPKIAQQGMIISGIAVIAISWIPGMLGEAYKFIYPGSQNPENLMLTFAQGYFPPIVSAIFLTALGAMGMSTLAACFVASSGVFTKNIYLDFINKNPTPKKLLLISRIGIAVSAVIGFILAINFQQIINLAYLAWDIIFVTVFWPLVLGPFWKRVSTIAVWASITVGLLYYIITSIVGVPGWTTDSTGFFGLVTDLWMMPSISGVIWSGITIVLFSFIFPATPAVREMFDRQKDASLDRVDSPNKDVKSGFGAHAKA</sequence>
<protein>
    <submittedName>
        <fullName evidence="10">Na+/proline symporter</fullName>
    </submittedName>
</protein>
<evidence type="ECO:0000256" key="8">
    <source>
        <dbReference type="SAM" id="MobiDB-lite"/>
    </source>
</evidence>
<evidence type="ECO:0000256" key="2">
    <source>
        <dbReference type="ARBA" id="ARBA00006434"/>
    </source>
</evidence>
<reference evidence="10 11" key="1">
    <citation type="submission" date="2021-03" db="EMBL/GenBank/DDBJ databases">
        <title>Genomic Encyclopedia of Type Strains, Phase IV (KMG-IV): sequencing the most valuable type-strain genomes for metagenomic binning, comparative biology and taxonomic classification.</title>
        <authorList>
            <person name="Goeker M."/>
        </authorList>
    </citation>
    <scope>NUCLEOTIDE SEQUENCE [LARGE SCALE GENOMIC DNA]</scope>
    <source>
        <strain evidence="10 11">DSM 23491</strain>
    </source>
</reference>
<keyword evidence="3" id="KW-0813">Transport</keyword>
<dbReference type="Pfam" id="PF00474">
    <property type="entry name" value="SSF"/>
    <property type="match status" value="1"/>
</dbReference>
<evidence type="ECO:0000256" key="7">
    <source>
        <dbReference type="RuleBase" id="RU362091"/>
    </source>
</evidence>
<feature type="transmembrane region" description="Helical" evidence="9">
    <location>
        <begin position="351"/>
        <end position="371"/>
    </location>
</feature>
<comment type="similarity">
    <text evidence="2 7">Belongs to the sodium:solute symporter (SSF) (TC 2.A.21) family.</text>
</comment>
<evidence type="ECO:0000256" key="9">
    <source>
        <dbReference type="SAM" id="Phobius"/>
    </source>
</evidence>
<feature type="transmembrane region" description="Helical" evidence="9">
    <location>
        <begin position="252"/>
        <end position="270"/>
    </location>
</feature>
<keyword evidence="6 9" id="KW-0472">Membrane</keyword>
<proteinExistence type="inferred from homology"/>
<dbReference type="InterPro" id="IPR038377">
    <property type="entry name" value="Na/Glc_symporter_sf"/>
</dbReference>
<name>A0ABS4H3U7_9BACL</name>
<feature type="transmembrane region" description="Helical" evidence="9">
    <location>
        <begin position="182"/>
        <end position="201"/>
    </location>
</feature>
<feature type="transmembrane region" description="Helical" evidence="9">
    <location>
        <begin position="149"/>
        <end position="175"/>
    </location>
</feature>
<evidence type="ECO:0000313" key="10">
    <source>
        <dbReference type="EMBL" id="MBP1937209.1"/>
    </source>
</evidence>
<dbReference type="CDD" id="cd10322">
    <property type="entry name" value="SLC5sbd"/>
    <property type="match status" value="1"/>
</dbReference>
<organism evidence="10 11">
    <name type="scientific">Paenibacillus sediminis</name>
    <dbReference type="NCBI Taxonomy" id="664909"/>
    <lineage>
        <taxon>Bacteria</taxon>
        <taxon>Bacillati</taxon>
        <taxon>Bacillota</taxon>
        <taxon>Bacilli</taxon>
        <taxon>Bacillales</taxon>
        <taxon>Paenibacillaceae</taxon>
        <taxon>Paenibacillus</taxon>
    </lineage>
</organism>
<dbReference type="PANTHER" id="PTHR48086:SF7">
    <property type="entry name" value="SODIUM-SOLUTE SYMPORTER-RELATED"/>
    <property type="match status" value="1"/>
</dbReference>
<feature type="transmembrane region" description="Helical" evidence="9">
    <location>
        <begin position="303"/>
        <end position="331"/>
    </location>
</feature>
<evidence type="ECO:0000256" key="4">
    <source>
        <dbReference type="ARBA" id="ARBA00022692"/>
    </source>
</evidence>